<protein>
    <recommendedName>
        <fullName evidence="11">Potassium-transporting ATPase KdpC subunit</fullName>
    </recommendedName>
    <alternativeName>
        <fullName evidence="11">ATP phosphohydrolase [potassium-transporting] C chain</fullName>
    </alternativeName>
    <alternativeName>
        <fullName evidence="11">Potassium-binding and translocating subunit C</fullName>
    </alternativeName>
    <alternativeName>
        <fullName evidence="11">Potassium-translocating ATPase C chain</fullName>
    </alternativeName>
</protein>
<feature type="transmembrane region" description="Helical" evidence="11">
    <location>
        <begin position="12"/>
        <end position="29"/>
    </location>
</feature>
<evidence type="ECO:0000256" key="8">
    <source>
        <dbReference type="ARBA" id="ARBA00022989"/>
    </source>
</evidence>
<dbReference type="GO" id="GO:0008556">
    <property type="term" value="F:P-type potassium transmembrane transporter activity"/>
    <property type="evidence" value="ECO:0007669"/>
    <property type="project" value="InterPro"/>
</dbReference>
<sequence>MKETQGMFGPIIRMSFVIMLLCGLGYPLVSTGIAQAVMKDKADGSLIYDENNKVIGSELIGQSFTDPGFFHGRTSSIEYDAAGSGSNNFAPSNADMIERTKQAVELWRKDNPNTPVSEVPIDLITNSGSGLDPHISPEAALAQVNRVSEQTGINQEKLKELIEENTQGRELGLFGEKRVNVLKLNLDLKKQL</sequence>
<keyword evidence="6 11" id="KW-0067">ATP-binding</keyword>
<dbReference type="Pfam" id="PF02669">
    <property type="entry name" value="KdpC"/>
    <property type="match status" value="1"/>
</dbReference>
<dbReference type="HAMAP" id="MF_00276">
    <property type="entry name" value="KdpC"/>
    <property type="match status" value="1"/>
</dbReference>
<dbReference type="EMBL" id="WKKI01000034">
    <property type="protein sequence ID" value="MRX73421.1"/>
    <property type="molecule type" value="Genomic_DNA"/>
</dbReference>
<evidence type="ECO:0000313" key="13">
    <source>
        <dbReference type="Proteomes" id="UP000448867"/>
    </source>
</evidence>
<evidence type="ECO:0000256" key="2">
    <source>
        <dbReference type="ARBA" id="ARBA00022475"/>
    </source>
</evidence>
<keyword evidence="2 11" id="KW-1003">Cell membrane</keyword>
<accession>A0A7X2J163</accession>
<proteinExistence type="inferred from homology"/>
<reference evidence="12 13" key="1">
    <citation type="submission" date="2019-11" db="EMBL/GenBank/DDBJ databases">
        <title>Bacillus lacus genome.</title>
        <authorList>
            <person name="Allen C.J."/>
            <person name="Newman J.D."/>
        </authorList>
    </citation>
    <scope>NUCLEOTIDE SEQUENCE [LARGE SCALE GENOMIC DNA]</scope>
    <source>
        <strain evidence="12 13">KCTC 33946</strain>
    </source>
</reference>
<evidence type="ECO:0000256" key="7">
    <source>
        <dbReference type="ARBA" id="ARBA00022958"/>
    </source>
</evidence>
<keyword evidence="13" id="KW-1185">Reference proteome</keyword>
<dbReference type="AlphaFoldDB" id="A0A7X2J163"/>
<dbReference type="PANTHER" id="PTHR30042:SF2">
    <property type="entry name" value="POTASSIUM-TRANSPORTING ATPASE KDPC SUBUNIT"/>
    <property type="match status" value="1"/>
</dbReference>
<evidence type="ECO:0000256" key="6">
    <source>
        <dbReference type="ARBA" id="ARBA00022840"/>
    </source>
</evidence>
<evidence type="ECO:0000256" key="10">
    <source>
        <dbReference type="ARBA" id="ARBA00023136"/>
    </source>
</evidence>
<comment type="subcellular location">
    <subcellularLocation>
        <location evidence="11">Cell membrane</location>
        <topology evidence="11">Single-pass membrane protein</topology>
    </subcellularLocation>
</comment>
<keyword evidence="1 11" id="KW-0813">Transport</keyword>
<dbReference type="GO" id="GO:0005524">
    <property type="term" value="F:ATP binding"/>
    <property type="evidence" value="ECO:0007669"/>
    <property type="project" value="UniProtKB-UniRule"/>
</dbReference>
<dbReference type="PIRSF" id="PIRSF001296">
    <property type="entry name" value="K_ATPase_KdpC"/>
    <property type="match status" value="1"/>
</dbReference>
<comment type="subunit">
    <text evidence="11">The system is composed of three essential subunits: KdpA, KdpB and KdpC.</text>
</comment>
<name>A0A7X2J163_9BACI</name>
<organism evidence="12 13">
    <name type="scientific">Metabacillus lacus</name>
    <dbReference type="NCBI Taxonomy" id="1983721"/>
    <lineage>
        <taxon>Bacteria</taxon>
        <taxon>Bacillati</taxon>
        <taxon>Bacillota</taxon>
        <taxon>Bacilli</taxon>
        <taxon>Bacillales</taxon>
        <taxon>Bacillaceae</taxon>
        <taxon>Metabacillus</taxon>
    </lineage>
</organism>
<dbReference type="GO" id="GO:0005886">
    <property type="term" value="C:plasma membrane"/>
    <property type="evidence" value="ECO:0007669"/>
    <property type="project" value="UniProtKB-SubCell"/>
</dbReference>
<dbReference type="OrthoDB" id="9809491at2"/>
<evidence type="ECO:0000256" key="3">
    <source>
        <dbReference type="ARBA" id="ARBA00022538"/>
    </source>
</evidence>
<evidence type="ECO:0000313" key="12">
    <source>
        <dbReference type="EMBL" id="MRX73421.1"/>
    </source>
</evidence>
<keyword evidence="8 11" id="KW-1133">Transmembrane helix</keyword>
<keyword evidence="9 11" id="KW-0406">Ion transport</keyword>
<dbReference type="RefSeq" id="WP_154308880.1">
    <property type="nucleotide sequence ID" value="NZ_WKKI01000034.1"/>
</dbReference>
<comment type="caution">
    <text evidence="12">The sequence shown here is derived from an EMBL/GenBank/DDBJ whole genome shotgun (WGS) entry which is preliminary data.</text>
</comment>
<evidence type="ECO:0000256" key="1">
    <source>
        <dbReference type="ARBA" id="ARBA00022448"/>
    </source>
</evidence>
<dbReference type="InterPro" id="IPR003820">
    <property type="entry name" value="KdpC"/>
</dbReference>
<keyword evidence="7 11" id="KW-0630">Potassium</keyword>
<comment type="similarity">
    <text evidence="11">Belongs to the KdpC family.</text>
</comment>
<keyword evidence="4 11" id="KW-0812">Transmembrane</keyword>
<dbReference type="NCBIfam" id="TIGR00681">
    <property type="entry name" value="kdpC"/>
    <property type="match status" value="1"/>
</dbReference>
<dbReference type="PANTHER" id="PTHR30042">
    <property type="entry name" value="POTASSIUM-TRANSPORTING ATPASE C CHAIN"/>
    <property type="match status" value="1"/>
</dbReference>
<gene>
    <name evidence="11 12" type="primary">kdpC</name>
    <name evidence="12" type="ORF">GJU40_14845</name>
</gene>
<comment type="function">
    <text evidence="11">Part of the high-affinity ATP-driven potassium transport (or Kdp) system, which catalyzes the hydrolysis of ATP coupled with the electrogenic transport of potassium into the cytoplasm. This subunit acts as a catalytic chaperone that increases the ATP-binding affinity of the ATP-hydrolyzing subunit KdpB by the formation of a transient KdpB/KdpC/ATP ternary complex.</text>
</comment>
<evidence type="ECO:0000256" key="11">
    <source>
        <dbReference type="HAMAP-Rule" id="MF_00276"/>
    </source>
</evidence>
<keyword evidence="3 11" id="KW-0633">Potassium transport</keyword>
<keyword evidence="10 11" id="KW-0472">Membrane</keyword>
<evidence type="ECO:0000256" key="4">
    <source>
        <dbReference type="ARBA" id="ARBA00022692"/>
    </source>
</evidence>
<evidence type="ECO:0000256" key="9">
    <source>
        <dbReference type="ARBA" id="ARBA00023065"/>
    </source>
</evidence>
<dbReference type="Proteomes" id="UP000448867">
    <property type="component" value="Unassembled WGS sequence"/>
</dbReference>
<evidence type="ECO:0000256" key="5">
    <source>
        <dbReference type="ARBA" id="ARBA00022741"/>
    </source>
</evidence>
<keyword evidence="5 11" id="KW-0547">Nucleotide-binding</keyword>
<dbReference type="NCBIfam" id="NF001454">
    <property type="entry name" value="PRK00315.1"/>
    <property type="match status" value="1"/>
</dbReference>